<reference evidence="2" key="1">
    <citation type="journal article" date="2023" name="Science">
        <title>Genome structures resolve the early diversification of teleost fishes.</title>
        <authorList>
            <person name="Parey E."/>
            <person name="Louis A."/>
            <person name="Montfort J."/>
            <person name="Bouchez O."/>
            <person name="Roques C."/>
            <person name="Iampietro C."/>
            <person name="Lluch J."/>
            <person name="Castinel A."/>
            <person name="Donnadieu C."/>
            <person name="Desvignes T."/>
            <person name="Floi Bucao C."/>
            <person name="Jouanno E."/>
            <person name="Wen M."/>
            <person name="Mejri S."/>
            <person name="Dirks R."/>
            <person name="Jansen H."/>
            <person name="Henkel C."/>
            <person name="Chen W.J."/>
            <person name="Zahm M."/>
            <person name="Cabau C."/>
            <person name="Klopp C."/>
            <person name="Thompson A.W."/>
            <person name="Robinson-Rechavi M."/>
            <person name="Braasch I."/>
            <person name="Lecointre G."/>
            <person name="Bobe J."/>
            <person name="Postlethwait J.H."/>
            <person name="Berthelot C."/>
            <person name="Roest Crollius H."/>
            <person name="Guiguen Y."/>
        </authorList>
    </citation>
    <scope>NUCLEOTIDE SEQUENCE</scope>
    <source>
        <strain evidence="2">NC1722</strain>
    </source>
</reference>
<dbReference type="EMBL" id="JAINUG010000967">
    <property type="protein sequence ID" value="KAJ8358464.1"/>
    <property type="molecule type" value="Genomic_DNA"/>
</dbReference>
<accession>A0AAD7VXN1</accession>
<comment type="caution">
    <text evidence="2">The sequence shown here is derived from an EMBL/GenBank/DDBJ whole genome shotgun (WGS) entry which is preliminary data.</text>
</comment>
<feature type="compositionally biased region" description="Low complexity" evidence="1">
    <location>
        <begin position="18"/>
        <end position="34"/>
    </location>
</feature>
<dbReference type="AlphaFoldDB" id="A0AAD7VXN1"/>
<evidence type="ECO:0000256" key="1">
    <source>
        <dbReference type="SAM" id="MobiDB-lite"/>
    </source>
</evidence>
<evidence type="ECO:0000313" key="2">
    <source>
        <dbReference type="EMBL" id="KAJ8358464.1"/>
    </source>
</evidence>
<feature type="region of interest" description="Disordered" evidence="1">
    <location>
        <begin position="1"/>
        <end position="55"/>
    </location>
</feature>
<feature type="region of interest" description="Disordered" evidence="1">
    <location>
        <begin position="69"/>
        <end position="115"/>
    </location>
</feature>
<proteinExistence type="predicted"/>
<sequence length="115" mass="11879">MSGEEEFLNGNDPDEGFSSGASSSSQPSAPRGAACRAGDWAGGSGGAPQRSSSLKKVVAGRAWRELWSGGPRDVLLHRGQSLPAPGEMSPVSKRLSCPAAPTHHRADSWTTPALP</sequence>
<keyword evidence="3" id="KW-1185">Reference proteome</keyword>
<feature type="compositionally biased region" description="Acidic residues" evidence="1">
    <location>
        <begin position="1"/>
        <end position="15"/>
    </location>
</feature>
<dbReference type="Proteomes" id="UP001221898">
    <property type="component" value="Unassembled WGS sequence"/>
</dbReference>
<gene>
    <name evidence="2" type="ORF">AAFF_G00437080</name>
</gene>
<organism evidence="2 3">
    <name type="scientific">Aldrovandia affinis</name>
    <dbReference type="NCBI Taxonomy" id="143900"/>
    <lineage>
        <taxon>Eukaryota</taxon>
        <taxon>Metazoa</taxon>
        <taxon>Chordata</taxon>
        <taxon>Craniata</taxon>
        <taxon>Vertebrata</taxon>
        <taxon>Euteleostomi</taxon>
        <taxon>Actinopterygii</taxon>
        <taxon>Neopterygii</taxon>
        <taxon>Teleostei</taxon>
        <taxon>Notacanthiformes</taxon>
        <taxon>Halosauridae</taxon>
        <taxon>Aldrovandia</taxon>
    </lineage>
</organism>
<protein>
    <submittedName>
        <fullName evidence="2">Uncharacterized protein</fullName>
    </submittedName>
</protein>
<evidence type="ECO:0000313" key="3">
    <source>
        <dbReference type="Proteomes" id="UP001221898"/>
    </source>
</evidence>
<name>A0AAD7VXN1_9TELE</name>